<feature type="binding site" evidence="10 11">
    <location>
        <position position="563"/>
    </location>
    <ligand>
        <name>5-methyltetrahydropteroyltri-L-glutamate</name>
        <dbReference type="ChEBI" id="CHEBI:58207"/>
    </ligand>
</feature>
<feature type="binding site" evidence="10">
    <location>
        <position position="645"/>
    </location>
    <ligand>
        <name>Zn(2+)</name>
        <dbReference type="ChEBI" id="CHEBI:29105"/>
        <note>catalytic</note>
    </ligand>
</feature>
<proteinExistence type="inferred from homology"/>
<comment type="function">
    <text evidence="1 10">Catalyzes the transfer of a methyl group from 5-methyltetrahydrofolate to homocysteine resulting in methionine formation.</text>
</comment>
<feature type="binding site" evidence="10 11">
    <location>
        <begin position="433"/>
        <end position="435"/>
    </location>
    <ligand>
        <name>L-homocysteine</name>
        <dbReference type="ChEBI" id="CHEBI:58199"/>
    </ligand>
</feature>
<dbReference type="SUPFAM" id="SSF51726">
    <property type="entry name" value="UROD/MetE-like"/>
    <property type="match status" value="2"/>
</dbReference>
<evidence type="ECO:0000256" key="11">
    <source>
        <dbReference type="PIRSR" id="PIRSR000382-1"/>
    </source>
</evidence>
<comment type="catalytic activity">
    <reaction evidence="10">
        <text>5-methyltetrahydropteroyltri-L-glutamate + L-homocysteine = tetrahydropteroyltri-L-glutamate + L-methionine</text>
        <dbReference type="Rhea" id="RHEA:21196"/>
        <dbReference type="ChEBI" id="CHEBI:57844"/>
        <dbReference type="ChEBI" id="CHEBI:58140"/>
        <dbReference type="ChEBI" id="CHEBI:58199"/>
        <dbReference type="ChEBI" id="CHEBI:58207"/>
        <dbReference type="EC" id="2.1.1.14"/>
    </reaction>
</comment>
<comment type="similarity">
    <text evidence="3 10">Belongs to the vitamin-B12 independent methionine synthase family.</text>
</comment>
<feature type="binding site" evidence="11">
    <location>
        <position position="116"/>
    </location>
    <ligand>
        <name>5-methyltetrahydropteroyltri-L-glutamate</name>
        <dbReference type="ChEBI" id="CHEBI:58207"/>
    </ligand>
</feature>
<sequence>MYTHVLGLPRIGAQRELKKAIEAYWKGNISLEQLEQTGKNIRQQNLYLQKEMNFDFITVGDFSYYDQVLDMSMTLGAIPKRFQTSSTKSEMDTYFAMARGTQNAKAMEMTKWFDTNYHYIVPEFYKGQQFSLNSNKIIVELKEAKNSGFANLKPILIGPLTYLYLGKSQDKNFDKWSLIDPIIDIYIELLIKISPYCEWIQIDEPILVLNLPSKIKELFIKAYKKIKKHLPSNNKILLATYFEDILDNKDTVLSLPIDGLHLDLIRGKKQLNYLHEFKNTFLSLGIINGRNIWKANLNKILDDIKNILSSKSLDIERIMLSTSCSLLHVPIDLEYEKKLSLELKSWMSFAKQKCEELKILKQALEGKDVSKILEENQKTIDSRQKSTLRTITNIQDKLSQINTKMFQRQSSYKERNKKQRSILNLPLFPTTTIGSFPQTPEIRKTRLLYKKGELNEQEYKQKIKKFIDEVIQRQEELGLDVFVHGEPERNDMVEYFGQQLKGYCSTENGWVQSYGTRCVKPPIIYGDIERPSPMTIEWITYAQSKTTKPVKGMLTGPITMLCWSFVRDDQPRKDTAFQLALAIREEVKDLEKANIKVIQIDEPALREGLPLKQNKWSEYLSWAINAFKLATSGVKDETQIHTHMCYSDFEDIIEWIAKMDADVISIEASRSKMELLEVFKEFNYPNEIGPGIYDIHSPRVPSIEEIKELLELALKVIPKEKLWVNPDCGLKTREWPETLASLKNMVSAAKMLREKYK</sequence>
<evidence type="ECO:0000256" key="3">
    <source>
        <dbReference type="ARBA" id="ARBA00009553"/>
    </source>
</evidence>
<keyword evidence="17" id="KW-1185">Reference proteome</keyword>
<dbReference type="NCBIfam" id="NF003556">
    <property type="entry name" value="PRK05222.1"/>
    <property type="match status" value="1"/>
</dbReference>
<gene>
    <name evidence="10" type="primary">metE</name>
    <name evidence="16" type="ORF">SAMN04488516_10111</name>
</gene>
<protein>
    <recommendedName>
        <fullName evidence="10">5-methyltetrahydropteroyltriglutamate--homocysteine methyltransferase</fullName>
        <ecNumber evidence="10">2.1.1.14</ecNumber>
    </recommendedName>
    <alternativeName>
        <fullName evidence="10">Cobalamin-independent methionine synthase</fullName>
    </alternativeName>
    <alternativeName>
        <fullName evidence="10">Methionine synthase, vitamin-B12 independent isozyme</fullName>
    </alternativeName>
</protein>
<keyword evidence="8 10" id="KW-0862">Zinc</keyword>
<dbReference type="CDD" id="cd03311">
    <property type="entry name" value="CIMS_C_terminal_like"/>
    <property type="match status" value="1"/>
</dbReference>
<evidence type="ECO:0000256" key="2">
    <source>
        <dbReference type="ARBA" id="ARBA00004681"/>
    </source>
</evidence>
<dbReference type="OrthoDB" id="244285at2"/>
<evidence type="ECO:0000256" key="10">
    <source>
        <dbReference type="HAMAP-Rule" id="MF_00172"/>
    </source>
</evidence>
<keyword evidence="10" id="KW-0677">Repeat</keyword>
<feature type="domain" description="Cobalamin-independent methionine synthase MetE N-terminal" evidence="15">
    <location>
        <begin position="3"/>
        <end position="309"/>
    </location>
</feature>
<feature type="binding site" evidence="10">
    <location>
        <position position="607"/>
    </location>
    <ligand>
        <name>5-methyltetrahydropteroyltri-L-glutamate</name>
        <dbReference type="ChEBI" id="CHEBI:58207"/>
    </ligand>
</feature>
<dbReference type="STRING" id="206665.SAMN04488516_10111"/>
<feature type="binding site" evidence="10">
    <location>
        <position position="643"/>
    </location>
    <ligand>
        <name>Zn(2+)</name>
        <dbReference type="ChEBI" id="CHEBI:29105"/>
        <note>catalytic</note>
    </ligand>
</feature>
<dbReference type="FunFam" id="3.20.20.210:FF:000002">
    <property type="entry name" value="5-methyltetrahydropteroyltriglutamate--homocysteine methyltransferase"/>
    <property type="match status" value="1"/>
</dbReference>
<keyword evidence="6 10" id="KW-0808">Transferase</keyword>
<comment type="cofactor">
    <cofactor evidence="12">
        <name>Zn(2+)</name>
        <dbReference type="ChEBI" id="CHEBI:29105"/>
    </cofactor>
    <text evidence="12">Binds 2 Zn(2+) ions per subunit.</text>
</comment>
<evidence type="ECO:0000313" key="16">
    <source>
        <dbReference type="EMBL" id="SDN20252.1"/>
    </source>
</evidence>
<dbReference type="AlphaFoldDB" id="A0A1G9ZFP4"/>
<evidence type="ECO:0000259" key="14">
    <source>
        <dbReference type="Pfam" id="PF01717"/>
    </source>
</evidence>
<feature type="binding site" evidence="10">
    <location>
        <position position="486"/>
    </location>
    <ligand>
        <name>L-homocysteine</name>
        <dbReference type="ChEBI" id="CHEBI:58199"/>
    </ligand>
</feature>
<evidence type="ECO:0000259" key="15">
    <source>
        <dbReference type="Pfam" id="PF08267"/>
    </source>
</evidence>
<dbReference type="Gene3D" id="3.20.20.210">
    <property type="match status" value="2"/>
</dbReference>
<dbReference type="Proteomes" id="UP000199602">
    <property type="component" value="Unassembled WGS sequence"/>
</dbReference>
<evidence type="ECO:0000256" key="8">
    <source>
        <dbReference type="ARBA" id="ARBA00022833"/>
    </source>
</evidence>
<feature type="binding site" evidence="11">
    <location>
        <position position="18"/>
    </location>
    <ligand>
        <name>5-methyltetrahydropteroyltri-L-glutamate</name>
        <dbReference type="ChEBI" id="CHEBI:58207"/>
    </ligand>
</feature>
<keyword evidence="9 10" id="KW-0486">Methionine biosynthesis</keyword>
<evidence type="ECO:0000256" key="4">
    <source>
        <dbReference type="ARBA" id="ARBA00022603"/>
    </source>
</evidence>
<feature type="active site" description="Proton donor" evidence="10 13">
    <location>
        <position position="696"/>
    </location>
</feature>
<dbReference type="EMBL" id="FNIN01000001">
    <property type="protein sequence ID" value="SDN20252.1"/>
    <property type="molecule type" value="Genomic_DNA"/>
</dbReference>
<dbReference type="InterPro" id="IPR038071">
    <property type="entry name" value="UROD/MetE-like_sf"/>
</dbReference>
<evidence type="ECO:0000256" key="6">
    <source>
        <dbReference type="ARBA" id="ARBA00022679"/>
    </source>
</evidence>
<feature type="binding site" evidence="10">
    <location>
        <position position="728"/>
    </location>
    <ligand>
        <name>Zn(2+)</name>
        <dbReference type="ChEBI" id="CHEBI:29105"/>
        <note>catalytic</note>
    </ligand>
</feature>
<evidence type="ECO:0000256" key="7">
    <source>
        <dbReference type="ARBA" id="ARBA00022723"/>
    </source>
</evidence>
<feature type="binding site" evidence="10 11">
    <location>
        <begin position="433"/>
        <end position="435"/>
    </location>
    <ligand>
        <name>L-methionine</name>
        <dbReference type="ChEBI" id="CHEBI:57844"/>
    </ligand>
</feature>
<evidence type="ECO:0000256" key="1">
    <source>
        <dbReference type="ARBA" id="ARBA00002777"/>
    </source>
</evidence>
<evidence type="ECO:0000256" key="12">
    <source>
        <dbReference type="PIRSR" id="PIRSR000382-2"/>
    </source>
</evidence>
<keyword evidence="5 10" id="KW-0028">Amino-acid biosynthesis</keyword>
<dbReference type="Pfam" id="PF08267">
    <property type="entry name" value="Meth_synt_1"/>
    <property type="match status" value="1"/>
</dbReference>
<organism evidence="16 17">
    <name type="scientific">Desulfonauticus submarinus</name>
    <dbReference type="NCBI Taxonomy" id="206665"/>
    <lineage>
        <taxon>Bacteria</taxon>
        <taxon>Pseudomonadati</taxon>
        <taxon>Thermodesulfobacteriota</taxon>
        <taxon>Desulfovibrionia</taxon>
        <taxon>Desulfovibrionales</taxon>
        <taxon>Desulfonauticaceae</taxon>
        <taxon>Desulfonauticus</taxon>
    </lineage>
</organism>
<feature type="binding site" evidence="10">
    <location>
        <begin position="15"/>
        <end position="18"/>
    </location>
    <ligand>
        <name>5-methyltetrahydropteroyltri-L-glutamate</name>
        <dbReference type="ChEBI" id="CHEBI:58207"/>
    </ligand>
</feature>
<evidence type="ECO:0000256" key="13">
    <source>
        <dbReference type="PIRSR" id="PIRSR000382-3"/>
    </source>
</evidence>
<dbReference type="Pfam" id="PF01717">
    <property type="entry name" value="Meth_synt_2"/>
    <property type="match status" value="1"/>
</dbReference>
<feature type="binding site" evidence="12">
    <location>
        <position position="667"/>
    </location>
    <ligand>
        <name>Zn(2+)</name>
        <dbReference type="ChEBI" id="CHEBI:29105"/>
        <label>1</label>
        <note>catalytic</note>
    </ligand>
</feature>
<feature type="binding site" evidence="10 11">
    <location>
        <begin position="517"/>
        <end position="518"/>
    </location>
    <ligand>
        <name>5-methyltetrahydropteroyltri-L-glutamate</name>
        <dbReference type="ChEBI" id="CHEBI:58207"/>
    </ligand>
</feature>
<accession>A0A1G9ZFP4</accession>
<feature type="binding site" evidence="10 11">
    <location>
        <position position="601"/>
    </location>
    <ligand>
        <name>L-methionine</name>
        <dbReference type="ChEBI" id="CHEBI:57844"/>
    </ligand>
</feature>
<dbReference type="InterPro" id="IPR013215">
    <property type="entry name" value="Cbl-indep_Met_Synth_N"/>
</dbReference>
<dbReference type="HAMAP" id="MF_00172">
    <property type="entry name" value="Meth_synth"/>
    <property type="match status" value="1"/>
</dbReference>
<feature type="binding site" evidence="12">
    <location>
        <position position="728"/>
    </location>
    <ligand>
        <name>Zn(2+)</name>
        <dbReference type="ChEBI" id="CHEBI:29105"/>
        <label>1</label>
        <note>catalytic</note>
    </ligand>
</feature>
<name>A0A1G9ZFP4_9BACT</name>
<feature type="binding site" evidence="10 11">
    <location>
        <position position="486"/>
    </location>
    <ligand>
        <name>L-methionine</name>
        <dbReference type="ChEBI" id="CHEBI:57844"/>
    </ligand>
</feature>
<dbReference type="EC" id="2.1.1.14" evidence="10"/>
<dbReference type="GO" id="GO:0032259">
    <property type="term" value="P:methylation"/>
    <property type="evidence" value="ECO:0007669"/>
    <property type="project" value="UniProtKB-KW"/>
</dbReference>
<keyword evidence="4 10" id="KW-0489">Methyltransferase</keyword>
<feature type="binding site" evidence="10">
    <location>
        <position position="111"/>
    </location>
    <ligand>
        <name>5-methyltetrahydropteroyltri-L-glutamate</name>
        <dbReference type="ChEBI" id="CHEBI:58207"/>
    </ligand>
</feature>
<dbReference type="RefSeq" id="WP_092061486.1">
    <property type="nucleotide sequence ID" value="NZ_FNIN01000001.1"/>
</dbReference>
<dbReference type="PANTHER" id="PTHR30519">
    <property type="entry name" value="5-METHYLTETRAHYDROPTEROYLTRIGLUTAMATE--HOMOCYSTEINE METHYLTRANSFERASE"/>
    <property type="match status" value="1"/>
</dbReference>
<feature type="binding site" evidence="12">
    <location>
        <position position="645"/>
    </location>
    <ligand>
        <name>Zn(2+)</name>
        <dbReference type="ChEBI" id="CHEBI:29105"/>
        <label>1</label>
        <note>catalytic</note>
    </ligand>
</feature>
<evidence type="ECO:0000313" key="17">
    <source>
        <dbReference type="Proteomes" id="UP000199602"/>
    </source>
</evidence>
<dbReference type="GO" id="GO:0003871">
    <property type="term" value="F:5-methyltetrahydropteroyltriglutamate-homocysteine S-methyltransferase activity"/>
    <property type="evidence" value="ECO:0007669"/>
    <property type="project" value="UniProtKB-UniRule"/>
</dbReference>
<dbReference type="UniPathway" id="UPA00051">
    <property type="reaction ID" value="UER00082"/>
</dbReference>
<dbReference type="PIRSF" id="PIRSF000382">
    <property type="entry name" value="MeTrfase_B12_ind"/>
    <property type="match status" value="1"/>
</dbReference>
<evidence type="ECO:0000256" key="5">
    <source>
        <dbReference type="ARBA" id="ARBA00022605"/>
    </source>
</evidence>
<comment type="pathway">
    <text evidence="2 10">Amino-acid biosynthesis; L-methionine biosynthesis via de novo pathway; L-methionine from L-homocysteine (MetE route): step 1/1.</text>
</comment>
<feature type="domain" description="Cobalamin-independent methionine synthase MetE C-terminal/archaeal" evidence="14">
    <location>
        <begin position="428"/>
        <end position="750"/>
    </location>
</feature>
<dbReference type="NCBIfam" id="TIGR01371">
    <property type="entry name" value="met_syn_B12ind"/>
    <property type="match status" value="1"/>
</dbReference>
<dbReference type="InterPro" id="IPR006276">
    <property type="entry name" value="Cobalamin-indep_Met_synthase"/>
</dbReference>
<dbReference type="InterPro" id="IPR002629">
    <property type="entry name" value="Met_Synth_C/arc"/>
</dbReference>
<dbReference type="GO" id="GO:0008270">
    <property type="term" value="F:zinc ion binding"/>
    <property type="evidence" value="ECO:0007669"/>
    <property type="project" value="InterPro"/>
</dbReference>
<feature type="binding site" evidence="12">
    <location>
        <position position="643"/>
    </location>
    <ligand>
        <name>Zn(2+)</name>
        <dbReference type="ChEBI" id="CHEBI:29105"/>
        <label>1</label>
        <note>catalytic</note>
    </ligand>
</feature>
<feature type="binding site" evidence="10">
    <location>
        <position position="667"/>
    </location>
    <ligand>
        <name>Zn(2+)</name>
        <dbReference type="ChEBI" id="CHEBI:29105"/>
        <note>catalytic</note>
    </ligand>
</feature>
<comment type="cofactor">
    <cofactor evidence="10">
        <name>Zn(2+)</name>
        <dbReference type="ChEBI" id="CHEBI:29105"/>
    </cofactor>
    <text evidence="10">Binds 1 zinc ion per subunit.</text>
</comment>
<reference evidence="16 17" key="1">
    <citation type="submission" date="2016-10" db="EMBL/GenBank/DDBJ databases">
        <authorList>
            <person name="de Groot N.N."/>
        </authorList>
    </citation>
    <scope>NUCLEOTIDE SEQUENCE [LARGE SCALE GENOMIC DNA]</scope>
    <source>
        <strain evidence="16 17">DSM 15269</strain>
    </source>
</reference>
<feature type="binding site" evidence="10 11">
    <location>
        <position position="601"/>
    </location>
    <ligand>
        <name>L-homocysteine</name>
        <dbReference type="ChEBI" id="CHEBI:58199"/>
    </ligand>
</feature>
<dbReference type="CDD" id="cd03312">
    <property type="entry name" value="CIMS_N_terminal_like"/>
    <property type="match status" value="1"/>
</dbReference>
<evidence type="ECO:0000256" key="9">
    <source>
        <dbReference type="ARBA" id="ARBA00023167"/>
    </source>
</evidence>
<keyword evidence="7 10" id="KW-0479">Metal-binding</keyword>
<dbReference type="GO" id="GO:0009086">
    <property type="term" value="P:methionine biosynthetic process"/>
    <property type="evidence" value="ECO:0007669"/>
    <property type="project" value="UniProtKB-UniRule"/>
</dbReference>